<dbReference type="InterPro" id="IPR036058">
    <property type="entry name" value="Kazal_dom_sf"/>
</dbReference>
<evidence type="ECO:0000256" key="2">
    <source>
        <dbReference type="ARBA" id="ARBA00022525"/>
    </source>
</evidence>
<keyword evidence="4 8" id="KW-0722">Serine protease inhibitor</keyword>
<evidence type="ECO:0000256" key="3">
    <source>
        <dbReference type="ARBA" id="ARBA00022690"/>
    </source>
</evidence>
<dbReference type="SUPFAM" id="SSF100895">
    <property type="entry name" value="Kazal-type serine protease inhibitors"/>
    <property type="match status" value="1"/>
</dbReference>
<accession>A0A9J7HEP9</accession>
<dbReference type="KEGG" id="cge:113830786"/>
<protein>
    <submittedName>
        <fullName evidence="8">Serine protease inhibitor Kazal-type 2</fullName>
    </submittedName>
</protein>
<dbReference type="Proteomes" id="UP001108280">
    <property type="component" value="Chromosome 1"/>
</dbReference>
<keyword evidence="7" id="KW-1185">Reference proteome</keyword>
<dbReference type="GeneID" id="113830786"/>
<gene>
    <name evidence="8" type="primary">LOC113830786</name>
</gene>
<dbReference type="GO" id="GO:0007286">
    <property type="term" value="P:spermatid development"/>
    <property type="evidence" value="ECO:0007669"/>
    <property type="project" value="InterPro"/>
</dbReference>
<keyword evidence="5" id="KW-1015">Disulfide bond</keyword>
<dbReference type="PROSITE" id="PS51465">
    <property type="entry name" value="KAZAL_2"/>
    <property type="match status" value="1"/>
</dbReference>
<sequence>MGEEDQLRDDSVGLLGMCCGCECVPLLAVLPVSSNYLDLTESHIVQPSEFRTPNCGHYDYPACPRNLNPVCGSDMNTYGNECTLCMKIREDGNPIKIIKDSPC</sequence>
<dbReference type="OrthoDB" id="126772at2759"/>
<reference evidence="7" key="1">
    <citation type="journal article" date="2018" name="Biotechnol. Bioeng.">
        <title>A reference genome of the Chinese hamster based on a hybrid assembly strategy.</title>
        <authorList>
            <person name="Rupp O."/>
            <person name="MacDonald M.L."/>
            <person name="Li S."/>
            <person name="Dhiman H."/>
            <person name="Polson S."/>
            <person name="Griep S."/>
            <person name="Heffner K."/>
            <person name="Hernandez I."/>
            <person name="Brinkrolf K."/>
            <person name="Jadhav V."/>
            <person name="Samoudi M."/>
            <person name="Hao H."/>
            <person name="Kingham B."/>
            <person name="Goesmann A."/>
            <person name="Betenbaugh M.J."/>
            <person name="Lewis N.E."/>
            <person name="Borth N."/>
            <person name="Lee K.H."/>
        </authorList>
    </citation>
    <scope>NUCLEOTIDE SEQUENCE [LARGE SCALE GENOMIC DNA]</scope>
    <source>
        <strain evidence="7">17A/GY</strain>
    </source>
</reference>
<dbReference type="Gene3D" id="3.30.60.30">
    <property type="match status" value="1"/>
</dbReference>
<dbReference type="InterPro" id="IPR002350">
    <property type="entry name" value="Kazal_dom"/>
</dbReference>
<dbReference type="RefSeq" id="XP_035308933.1">
    <property type="nucleotide sequence ID" value="XM_035453042.1"/>
</dbReference>
<keyword evidence="3 8" id="KW-0646">Protease inhibitor</keyword>
<dbReference type="SMART" id="SM00280">
    <property type="entry name" value="KAZAL"/>
    <property type="match status" value="1"/>
</dbReference>
<dbReference type="PROSITE" id="PS00282">
    <property type="entry name" value="KAZAL_1"/>
    <property type="match status" value="1"/>
</dbReference>
<dbReference type="AlphaFoldDB" id="A0A9J7HEP9"/>
<evidence type="ECO:0000256" key="1">
    <source>
        <dbReference type="ARBA" id="ARBA00004613"/>
    </source>
</evidence>
<evidence type="ECO:0000256" key="5">
    <source>
        <dbReference type="ARBA" id="ARBA00023157"/>
    </source>
</evidence>
<evidence type="ECO:0000313" key="7">
    <source>
        <dbReference type="Proteomes" id="UP001108280"/>
    </source>
</evidence>
<comment type="subcellular location">
    <subcellularLocation>
        <location evidence="1">Secreted</location>
    </subcellularLocation>
</comment>
<dbReference type="Pfam" id="PF00050">
    <property type="entry name" value="Kazal_1"/>
    <property type="match status" value="1"/>
</dbReference>
<name>A0A9J7HEP9_CRIGR</name>
<keyword evidence="2" id="KW-0964">Secreted</keyword>
<reference evidence="7" key="2">
    <citation type="journal article" date="2020" name="Biotechnol. Bioeng.">
        <title>Chromosome-scale scaffolds for the Chinese hamster reference genome assembly to facilitate the study of the CHO epigenome.</title>
        <authorList>
            <person name="Hilliard W."/>
            <person name="MacDonald M."/>
            <person name="Lee K.H."/>
        </authorList>
    </citation>
    <scope>NUCLEOTIDE SEQUENCE [LARGE SCALE GENOMIC DNA]</scope>
    <source>
        <strain evidence="7">17A/GY</strain>
    </source>
</reference>
<dbReference type="GO" id="GO:0005576">
    <property type="term" value="C:extracellular region"/>
    <property type="evidence" value="ECO:0007669"/>
    <property type="project" value="UniProtKB-SubCell"/>
</dbReference>
<proteinExistence type="predicted"/>
<reference evidence="8" key="3">
    <citation type="submission" date="2025-08" db="UniProtKB">
        <authorList>
            <consortium name="RefSeq"/>
        </authorList>
    </citation>
    <scope>IDENTIFICATION</scope>
    <source>
        <strain evidence="8">17A/GY</strain>
        <tissue evidence="8">Liver</tissue>
    </source>
</reference>
<feature type="domain" description="Kazal-like" evidence="6">
    <location>
        <begin position="49"/>
        <end position="103"/>
    </location>
</feature>
<dbReference type="InterPro" id="IPR042167">
    <property type="entry name" value="SPINK2"/>
</dbReference>
<evidence type="ECO:0000256" key="4">
    <source>
        <dbReference type="ARBA" id="ARBA00022900"/>
    </source>
</evidence>
<dbReference type="GO" id="GO:0004867">
    <property type="term" value="F:serine-type endopeptidase inhibitor activity"/>
    <property type="evidence" value="ECO:0007669"/>
    <property type="project" value="UniProtKB-KW"/>
</dbReference>
<evidence type="ECO:0000259" key="6">
    <source>
        <dbReference type="PROSITE" id="PS51465"/>
    </source>
</evidence>
<evidence type="ECO:0000313" key="8">
    <source>
        <dbReference type="RefSeq" id="XP_035308933.1"/>
    </source>
</evidence>
<dbReference type="FunFam" id="3.30.60.30:FF:000031">
    <property type="entry name" value="Serine protease inhibitor Kazal-type 2"/>
    <property type="match status" value="1"/>
</dbReference>
<dbReference type="PANTHER" id="PTHR47608:SF1">
    <property type="entry name" value="SERINE PROTEASE INHIBITOR KAZAL-TYPE 2"/>
    <property type="match status" value="1"/>
</dbReference>
<organism evidence="7 8">
    <name type="scientific">Cricetulus griseus</name>
    <name type="common">Chinese hamster</name>
    <name type="synonym">Cricetulus barabensis griseus</name>
    <dbReference type="NCBI Taxonomy" id="10029"/>
    <lineage>
        <taxon>Eukaryota</taxon>
        <taxon>Metazoa</taxon>
        <taxon>Chordata</taxon>
        <taxon>Craniata</taxon>
        <taxon>Vertebrata</taxon>
        <taxon>Euteleostomi</taxon>
        <taxon>Mammalia</taxon>
        <taxon>Eutheria</taxon>
        <taxon>Euarchontoglires</taxon>
        <taxon>Glires</taxon>
        <taxon>Rodentia</taxon>
        <taxon>Myomorpha</taxon>
        <taxon>Muroidea</taxon>
        <taxon>Cricetidae</taxon>
        <taxon>Cricetinae</taxon>
        <taxon>Cricetulus</taxon>
    </lineage>
</organism>
<dbReference type="PANTHER" id="PTHR47608">
    <property type="entry name" value="SERINE PROTEASE INHIBITOR KAZAL-TYPE 2, SPINK2"/>
    <property type="match status" value="1"/>
</dbReference>